<feature type="signal peptide" evidence="6">
    <location>
        <begin position="1"/>
        <end position="22"/>
    </location>
</feature>
<evidence type="ECO:0000259" key="7">
    <source>
        <dbReference type="PROSITE" id="PS01124"/>
    </source>
</evidence>
<feature type="transmembrane region" description="Helical" evidence="5">
    <location>
        <begin position="387"/>
        <end position="408"/>
    </location>
</feature>
<keyword evidence="1" id="KW-0805">Transcription regulation</keyword>
<dbReference type="SMART" id="SM00028">
    <property type="entry name" value="TPR"/>
    <property type="match status" value="2"/>
</dbReference>
<feature type="domain" description="HTH araC/xylS-type" evidence="7">
    <location>
        <begin position="459"/>
        <end position="561"/>
    </location>
</feature>
<dbReference type="PROSITE" id="PS50005">
    <property type="entry name" value="TPR"/>
    <property type="match status" value="1"/>
</dbReference>
<keyword evidence="3" id="KW-0804">Transcription</keyword>
<dbReference type="SUPFAM" id="SSF46689">
    <property type="entry name" value="Homeodomain-like"/>
    <property type="match status" value="1"/>
</dbReference>
<dbReference type="GO" id="GO:0043565">
    <property type="term" value="F:sequence-specific DNA binding"/>
    <property type="evidence" value="ECO:0007669"/>
    <property type="project" value="InterPro"/>
</dbReference>
<protein>
    <submittedName>
        <fullName evidence="8">Helix-turn-helix transcriptional regulator</fullName>
    </submittedName>
</protein>
<reference evidence="8" key="2">
    <citation type="submission" date="2021-04" db="EMBL/GenBank/DDBJ databases">
        <authorList>
            <person name="Gilroy R."/>
        </authorList>
    </citation>
    <scope>NUCLEOTIDE SEQUENCE</scope>
    <source>
        <strain evidence="8">ChiHjej12B11-24981</strain>
    </source>
</reference>
<dbReference type="PROSITE" id="PS00041">
    <property type="entry name" value="HTH_ARAC_FAMILY_1"/>
    <property type="match status" value="1"/>
</dbReference>
<dbReference type="PROSITE" id="PS01124">
    <property type="entry name" value="HTH_ARAC_FAMILY_2"/>
    <property type="match status" value="1"/>
</dbReference>
<dbReference type="InterPro" id="IPR009057">
    <property type="entry name" value="Homeodomain-like_sf"/>
</dbReference>
<keyword evidence="4" id="KW-0802">TPR repeat</keyword>
<keyword evidence="6" id="KW-0732">Signal</keyword>
<evidence type="ECO:0000256" key="5">
    <source>
        <dbReference type="SAM" id="Phobius"/>
    </source>
</evidence>
<reference evidence="8" key="1">
    <citation type="journal article" date="2021" name="PeerJ">
        <title>Extensive microbial diversity within the chicken gut microbiome revealed by metagenomics and culture.</title>
        <authorList>
            <person name="Gilroy R."/>
            <person name="Ravi A."/>
            <person name="Getino M."/>
            <person name="Pursley I."/>
            <person name="Horton D.L."/>
            <person name="Alikhan N.F."/>
            <person name="Baker D."/>
            <person name="Gharbi K."/>
            <person name="Hall N."/>
            <person name="Watson M."/>
            <person name="Adriaenssens E.M."/>
            <person name="Foster-Nyarko E."/>
            <person name="Jarju S."/>
            <person name="Secka A."/>
            <person name="Antonio M."/>
            <person name="Oren A."/>
            <person name="Chaudhuri R.R."/>
            <person name="La Ragione R."/>
            <person name="Hildebrand F."/>
            <person name="Pallen M.J."/>
        </authorList>
    </citation>
    <scope>NUCLEOTIDE SEQUENCE</scope>
    <source>
        <strain evidence="8">ChiHjej12B11-24981</strain>
    </source>
</reference>
<dbReference type="InterPro" id="IPR019734">
    <property type="entry name" value="TPR_rpt"/>
</dbReference>
<evidence type="ECO:0000256" key="4">
    <source>
        <dbReference type="PROSITE-ProRule" id="PRU00339"/>
    </source>
</evidence>
<dbReference type="Gene3D" id="1.10.10.60">
    <property type="entry name" value="Homeodomain-like"/>
    <property type="match status" value="2"/>
</dbReference>
<feature type="chain" id="PRO_5038516210" evidence="6">
    <location>
        <begin position="23"/>
        <end position="565"/>
    </location>
</feature>
<dbReference type="GO" id="GO:0003700">
    <property type="term" value="F:DNA-binding transcription factor activity"/>
    <property type="evidence" value="ECO:0007669"/>
    <property type="project" value="InterPro"/>
</dbReference>
<keyword evidence="5" id="KW-0812">Transmembrane</keyword>
<feature type="repeat" description="TPR" evidence="4">
    <location>
        <begin position="236"/>
        <end position="269"/>
    </location>
</feature>
<dbReference type="InterPro" id="IPR018062">
    <property type="entry name" value="HTH_AraC-typ_CS"/>
</dbReference>
<sequence length="565" mass="64556">MRFIKILLLCLLLPTAALLASAPPDTAETDTLSEDKEALRAAAFDCLSHNRLDRARSYARQLFRLAERTDDRRFSLLYGHLILGLAGIESDPGTETYTHLETARALAERFEDHEALMRVLNGFGNYSMFVNDDVYSAISYYFQALDEAKRVDNRRLYAMILSNISGGYFMREDPSGLKYAEEAVRIAQEIKEPIPLFYATFNSAFYYLAASDLPHARIAIEALEQMHASQGFGMKADIYLLKAQYYEKLGETGKAYEYYARAMESFPSASASTITMIYLKYAALLRTDNHADAATRVLEYGLRHIEDSGVPIHKAQLLKELALSYREAGQTEQALDRALEYMDYQNRLFDEVRERAMQEARIKHDIYSREQRISEQQVVILDNRYKIAVLSGTLVAVALALALTYFFYRKKNRLYRAIVSQNHEYMQHEQMLLAQIEQLRQAGHPSPVPIDKLQDLMNRFTVQMLEHKLFTDPSLTIAAVAERLDTNRTYLSKAINDITGKTFSQLLSEYRIRQAIAEISDPKTNKPLKQIATDVGFNSLSTFYNTFQASTGMTPARYRSQLKGR</sequence>
<dbReference type="Proteomes" id="UP000824023">
    <property type="component" value="Unassembled WGS sequence"/>
</dbReference>
<proteinExistence type="predicted"/>
<evidence type="ECO:0000256" key="3">
    <source>
        <dbReference type="ARBA" id="ARBA00023163"/>
    </source>
</evidence>
<gene>
    <name evidence="8" type="ORF">H9819_04485</name>
</gene>
<accession>A0A9D2A3B2</accession>
<dbReference type="InterPro" id="IPR018060">
    <property type="entry name" value="HTH_AraC"/>
</dbReference>
<dbReference type="EMBL" id="DXCK01000062">
    <property type="protein sequence ID" value="HIZ01498.1"/>
    <property type="molecule type" value="Genomic_DNA"/>
</dbReference>
<evidence type="ECO:0000256" key="1">
    <source>
        <dbReference type="ARBA" id="ARBA00023015"/>
    </source>
</evidence>
<name>A0A9D2A3B2_9BACE</name>
<dbReference type="SMART" id="SM00342">
    <property type="entry name" value="HTH_ARAC"/>
    <property type="match status" value="1"/>
</dbReference>
<evidence type="ECO:0000256" key="2">
    <source>
        <dbReference type="ARBA" id="ARBA00023125"/>
    </source>
</evidence>
<keyword evidence="5" id="KW-1133">Transmembrane helix</keyword>
<keyword evidence="2" id="KW-0238">DNA-binding</keyword>
<dbReference type="SUPFAM" id="SSF48452">
    <property type="entry name" value="TPR-like"/>
    <property type="match status" value="2"/>
</dbReference>
<keyword evidence="5" id="KW-0472">Membrane</keyword>
<dbReference type="PANTHER" id="PTHR43280">
    <property type="entry name" value="ARAC-FAMILY TRANSCRIPTIONAL REGULATOR"/>
    <property type="match status" value="1"/>
</dbReference>
<dbReference type="PANTHER" id="PTHR43280:SF29">
    <property type="entry name" value="ARAC-FAMILY TRANSCRIPTIONAL REGULATOR"/>
    <property type="match status" value="1"/>
</dbReference>
<organism evidence="8 9">
    <name type="scientific">Candidatus Bacteroides merdipullorum</name>
    <dbReference type="NCBI Taxonomy" id="2838474"/>
    <lineage>
        <taxon>Bacteria</taxon>
        <taxon>Pseudomonadati</taxon>
        <taxon>Bacteroidota</taxon>
        <taxon>Bacteroidia</taxon>
        <taxon>Bacteroidales</taxon>
        <taxon>Bacteroidaceae</taxon>
        <taxon>Bacteroides</taxon>
    </lineage>
</organism>
<dbReference type="Pfam" id="PF12833">
    <property type="entry name" value="HTH_18"/>
    <property type="match status" value="1"/>
</dbReference>
<dbReference type="InterPro" id="IPR011990">
    <property type="entry name" value="TPR-like_helical_dom_sf"/>
</dbReference>
<evidence type="ECO:0000256" key="6">
    <source>
        <dbReference type="SAM" id="SignalP"/>
    </source>
</evidence>
<evidence type="ECO:0000313" key="9">
    <source>
        <dbReference type="Proteomes" id="UP000824023"/>
    </source>
</evidence>
<dbReference type="Gene3D" id="1.25.40.10">
    <property type="entry name" value="Tetratricopeptide repeat domain"/>
    <property type="match status" value="1"/>
</dbReference>
<evidence type="ECO:0000313" key="8">
    <source>
        <dbReference type="EMBL" id="HIZ01498.1"/>
    </source>
</evidence>
<comment type="caution">
    <text evidence="8">The sequence shown here is derived from an EMBL/GenBank/DDBJ whole genome shotgun (WGS) entry which is preliminary data.</text>
</comment>
<dbReference type="AlphaFoldDB" id="A0A9D2A3B2"/>